<sequence length="124" mass="13696">MNLPNDLHYHNEHTWAKVDGDVAYVGITDFAQNQLGEILFVELPEVGDEVTQGKPFGVVESSKKASDLFAPISGEVVEVNEKLDDEPEYINEDAYDAWIAKIKLSDKGELENLLDAAGYEAGIK</sequence>
<dbReference type="PROSITE" id="PS50968">
    <property type="entry name" value="BIOTINYL_LIPOYL"/>
    <property type="match status" value="1"/>
</dbReference>
<dbReference type="NCBIfam" id="TIGR00527">
    <property type="entry name" value="gcvH"/>
    <property type="match status" value="1"/>
</dbReference>
<dbReference type="InterPro" id="IPR033753">
    <property type="entry name" value="GCV_H/Fam206"/>
</dbReference>
<evidence type="ECO:0000313" key="7">
    <source>
        <dbReference type="Proteomes" id="UP000076603"/>
    </source>
</evidence>
<evidence type="ECO:0000256" key="3">
    <source>
        <dbReference type="HAMAP-Rule" id="MF_00272"/>
    </source>
</evidence>
<evidence type="ECO:0000259" key="5">
    <source>
        <dbReference type="PROSITE" id="PS50968"/>
    </source>
</evidence>
<dbReference type="EMBL" id="LWAE01000001">
    <property type="protein sequence ID" value="KZL93343.1"/>
    <property type="molecule type" value="Genomic_DNA"/>
</dbReference>
<evidence type="ECO:0000256" key="4">
    <source>
        <dbReference type="PIRSR" id="PIRSR617453-50"/>
    </source>
</evidence>
<dbReference type="RefSeq" id="WP_066617102.1">
    <property type="nucleotide sequence ID" value="NZ_FQXL01000015.1"/>
</dbReference>
<dbReference type="InterPro" id="IPR017453">
    <property type="entry name" value="GCV_H_sub"/>
</dbReference>
<organism evidence="6 7">
    <name type="scientific">Clostridium magnum DSM 2767</name>
    <dbReference type="NCBI Taxonomy" id="1121326"/>
    <lineage>
        <taxon>Bacteria</taxon>
        <taxon>Bacillati</taxon>
        <taxon>Bacillota</taxon>
        <taxon>Clostridia</taxon>
        <taxon>Eubacteriales</taxon>
        <taxon>Clostridiaceae</taxon>
        <taxon>Clostridium</taxon>
    </lineage>
</organism>
<dbReference type="PATRIC" id="fig|1121326.3.peg.344"/>
<comment type="cofactor">
    <cofactor evidence="3">
        <name>(R)-lipoate</name>
        <dbReference type="ChEBI" id="CHEBI:83088"/>
    </cofactor>
    <text evidence="3">Binds 1 lipoyl cofactor covalently.</text>
</comment>
<dbReference type="Pfam" id="PF01597">
    <property type="entry name" value="GCV_H"/>
    <property type="match status" value="1"/>
</dbReference>
<dbReference type="GO" id="GO:0005829">
    <property type="term" value="C:cytosol"/>
    <property type="evidence" value="ECO:0007669"/>
    <property type="project" value="TreeGrafter"/>
</dbReference>
<evidence type="ECO:0000256" key="2">
    <source>
        <dbReference type="ARBA" id="ARBA00022823"/>
    </source>
</evidence>
<comment type="function">
    <text evidence="3">The glycine cleavage system catalyzes the degradation of glycine. The H protein shuttles the methylamine group of glycine from the P protein to the T protein.</text>
</comment>
<dbReference type="HAMAP" id="MF_00272">
    <property type="entry name" value="GcvH"/>
    <property type="match status" value="1"/>
</dbReference>
<protein>
    <recommendedName>
        <fullName evidence="3">Glycine cleavage system H protein</fullName>
    </recommendedName>
</protein>
<dbReference type="STRING" id="1121326.CLMAG_03670"/>
<dbReference type="Gene3D" id="2.40.50.100">
    <property type="match status" value="1"/>
</dbReference>
<feature type="domain" description="Lipoyl-binding" evidence="5">
    <location>
        <begin position="22"/>
        <end position="103"/>
    </location>
</feature>
<dbReference type="InterPro" id="IPR002930">
    <property type="entry name" value="GCV_H"/>
</dbReference>
<dbReference type="SUPFAM" id="SSF51230">
    <property type="entry name" value="Single hybrid motif"/>
    <property type="match status" value="1"/>
</dbReference>
<name>A0A162U221_9CLOT</name>
<dbReference type="GO" id="GO:0005960">
    <property type="term" value="C:glycine cleavage complex"/>
    <property type="evidence" value="ECO:0007669"/>
    <property type="project" value="InterPro"/>
</dbReference>
<dbReference type="GO" id="GO:0019464">
    <property type="term" value="P:glycine decarboxylation via glycine cleavage system"/>
    <property type="evidence" value="ECO:0007669"/>
    <property type="project" value="UniProtKB-UniRule"/>
</dbReference>
<comment type="caution">
    <text evidence="6">The sequence shown here is derived from an EMBL/GenBank/DDBJ whole genome shotgun (WGS) entry which is preliminary data.</text>
</comment>
<dbReference type="InterPro" id="IPR000089">
    <property type="entry name" value="Biotin_lipoyl"/>
</dbReference>
<comment type="subunit">
    <text evidence="3">The glycine cleavage system is composed of four proteins: P, T, L and H.</text>
</comment>
<dbReference type="NCBIfam" id="NF002270">
    <property type="entry name" value="PRK01202.1"/>
    <property type="match status" value="1"/>
</dbReference>
<dbReference type="InterPro" id="IPR011053">
    <property type="entry name" value="Single_hybrid_motif"/>
</dbReference>
<keyword evidence="7" id="KW-1185">Reference proteome</keyword>
<accession>A0A162U221</accession>
<comment type="similarity">
    <text evidence="1 3">Belongs to the GcvH family.</text>
</comment>
<dbReference type="PANTHER" id="PTHR11715">
    <property type="entry name" value="GLYCINE CLEAVAGE SYSTEM H PROTEIN"/>
    <property type="match status" value="1"/>
</dbReference>
<dbReference type="PANTHER" id="PTHR11715:SF3">
    <property type="entry name" value="GLYCINE CLEAVAGE SYSTEM H PROTEIN-RELATED"/>
    <property type="match status" value="1"/>
</dbReference>
<dbReference type="CDD" id="cd06848">
    <property type="entry name" value="GCS_H"/>
    <property type="match status" value="1"/>
</dbReference>
<dbReference type="GO" id="GO:0009249">
    <property type="term" value="P:protein lipoylation"/>
    <property type="evidence" value="ECO:0007669"/>
    <property type="project" value="TreeGrafter"/>
</dbReference>
<evidence type="ECO:0000313" key="6">
    <source>
        <dbReference type="EMBL" id="KZL93343.1"/>
    </source>
</evidence>
<dbReference type="AlphaFoldDB" id="A0A162U221"/>
<reference evidence="6 7" key="1">
    <citation type="submission" date="2016-04" db="EMBL/GenBank/DDBJ databases">
        <title>Genome sequence of Clostridium magnum DSM 2767.</title>
        <authorList>
            <person name="Poehlein A."/>
            <person name="Uhlig R."/>
            <person name="Fischer R."/>
            <person name="Bahl H."/>
            <person name="Daniel R."/>
        </authorList>
    </citation>
    <scope>NUCLEOTIDE SEQUENCE [LARGE SCALE GENOMIC DNA]</scope>
    <source>
        <strain evidence="6 7">DSM 2767</strain>
    </source>
</reference>
<feature type="modified residue" description="N6-lipoyllysine" evidence="3 4">
    <location>
        <position position="63"/>
    </location>
</feature>
<evidence type="ECO:0000256" key="1">
    <source>
        <dbReference type="ARBA" id="ARBA00009249"/>
    </source>
</evidence>
<dbReference type="OrthoDB" id="9796712at2"/>
<dbReference type="Proteomes" id="UP000076603">
    <property type="component" value="Unassembled WGS sequence"/>
</dbReference>
<gene>
    <name evidence="6" type="primary">gcvH_1</name>
    <name evidence="3" type="synonym">gcvH</name>
    <name evidence="6" type="ORF">CLMAG_03670</name>
</gene>
<keyword evidence="2 3" id="KW-0450">Lipoyl</keyword>
<proteinExistence type="inferred from homology"/>